<organism evidence="2 3">
    <name type="scientific">Methylobacterium hispanicum</name>
    <dbReference type="NCBI Taxonomy" id="270350"/>
    <lineage>
        <taxon>Bacteria</taxon>
        <taxon>Pseudomonadati</taxon>
        <taxon>Pseudomonadota</taxon>
        <taxon>Alphaproteobacteria</taxon>
        <taxon>Hyphomicrobiales</taxon>
        <taxon>Methylobacteriaceae</taxon>
        <taxon>Methylobacterium</taxon>
    </lineage>
</organism>
<gene>
    <name evidence="2" type="ORF">BHAOGJBA_5614</name>
</gene>
<dbReference type="PROSITE" id="PS51318">
    <property type="entry name" value="TAT"/>
    <property type="match status" value="1"/>
</dbReference>
<keyword evidence="1" id="KW-0732">Signal</keyword>
<feature type="signal peptide" evidence="1">
    <location>
        <begin position="1"/>
        <end position="26"/>
    </location>
</feature>
<dbReference type="InterPro" id="IPR006311">
    <property type="entry name" value="TAT_signal"/>
</dbReference>
<evidence type="ECO:0000256" key="1">
    <source>
        <dbReference type="SAM" id="SignalP"/>
    </source>
</evidence>
<keyword evidence="3" id="KW-1185">Reference proteome</keyword>
<sequence length="92" mass="9543">MSRRTLLGLAAALTLGGLGAGSNAQAAPLGIGSASGLADQAPIETVAQGCGPGWARGPYGRCRPFAGPPRGFYGRRCFLRPTPYGPRRVCRW</sequence>
<accession>A0AAV4ZU00</accession>
<feature type="chain" id="PRO_5043562627" evidence="1">
    <location>
        <begin position="27"/>
        <end position="92"/>
    </location>
</feature>
<proteinExistence type="predicted"/>
<reference evidence="2" key="2">
    <citation type="submission" date="2021-08" db="EMBL/GenBank/DDBJ databases">
        <authorList>
            <person name="Tani A."/>
            <person name="Ola A."/>
            <person name="Ogura Y."/>
            <person name="Katsura K."/>
            <person name="Hayashi T."/>
        </authorList>
    </citation>
    <scope>NUCLEOTIDE SEQUENCE</scope>
    <source>
        <strain evidence="2">DSM 16372</strain>
    </source>
</reference>
<dbReference type="InterPro" id="IPR058110">
    <property type="entry name" value="GCG_CRPN_dom"/>
</dbReference>
<dbReference type="AlphaFoldDB" id="A0AAV4ZU00"/>
<dbReference type="RefSeq" id="WP_238231854.1">
    <property type="nucleotide sequence ID" value="NZ_BPQO01000036.1"/>
</dbReference>
<reference evidence="2" key="1">
    <citation type="journal article" date="2016" name="Front. Microbiol.">
        <title>Genome Sequence of the Piezophilic, Mesophilic Sulfate-Reducing Bacterium Desulfovibrio indicus J2T.</title>
        <authorList>
            <person name="Cao J."/>
            <person name="Maignien L."/>
            <person name="Shao Z."/>
            <person name="Alain K."/>
            <person name="Jebbar M."/>
        </authorList>
    </citation>
    <scope>NUCLEOTIDE SEQUENCE</scope>
    <source>
        <strain evidence="2">DSM 16372</strain>
    </source>
</reference>
<dbReference type="EMBL" id="BPQO01000036">
    <property type="protein sequence ID" value="GJD92061.1"/>
    <property type="molecule type" value="Genomic_DNA"/>
</dbReference>
<dbReference type="NCBIfam" id="NF047412">
    <property type="entry name" value="sig_GCG_CRPN_rpt"/>
    <property type="match status" value="1"/>
</dbReference>
<evidence type="ECO:0000313" key="3">
    <source>
        <dbReference type="Proteomes" id="UP001055247"/>
    </source>
</evidence>
<dbReference type="Proteomes" id="UP001055247">
    <property type="component" value="Unassembled WGS sequence"/>
</dbReference>
<comment type="caution">
    <text evidence="2">The sequence shown here is derived from an EMBL/GenBank/DDBJ whole genome shotgun (WGS) entry which is preliminary data.</text>
</comment>
<name>A0AAV4ZU00_9HYPH</name>
<protein>
    <submittedName>
        <fullName evidence="2">Uncharacterized protein</fullName>
    </submittedName>
</protein>
<evidence type="ECO:0000313" key="2">
    <source>
        <dbReference type="EMBL" id="GJD92061.1"/>
    </source>
</evidence>